<dbReference type="InterPro" id="IPR000432">
    <property type="entry name" value="DNA_mismatch_repair_MutS_C"/>
</dbReference>
<feature type="compositionally biased region" description="Acidic residues" evidence="6">
    <location>
        <begin position="166"/>
        <end position="176"/>
    </location>
</feature>
<dbReference type="InterPro" id="IPR007695">
    <property type="entry name" value="DNA_mismatch_repair_MutS-lik_N"/>
</dbReference>
<dbReference type="GO" id="GO:0005524">
    <property type="term" value="F:ATP binding"/>
    <property type="evidence" value="ECO:0007669"/>
    <property type="project" value="UniProtKB-KW"/>
</dbReference>
<dbReference type="PANTHER" id="PTHR11361:SF148">
    <property type="entry name" value="DNA MISMATCH REPAIR PROTEIN MSH6"/>
    <property type="match status" value="1"/>
</dbReference>
<evidence type="ECO:0000256" key="1">
    <source>
        <dbReference type="ARBA" id="ARBA00006271"/>
    </source>
</evidence>
<feature type="compositionally biased region" description="Polar residues" evidence="6">
    <location>
        <begin position="49"/>
        <end position="59"/>
    </location>
</feature>
<dbReference type="SUPFAM" id="SSF55271">
    <property type="entry name" value="DNA repair protein MutS, domain I"/>
    <property type="match status" value="1"/>
</dbReference>
<keyword evidence="3" id="KW-0227">DNA damage</keyword>
<keyword evidence="5" id="KW-0238">DNA-binding</keyword>
<dbReference type="PANTHER" id="PTHR11361">
    <property type="entry name" value="DNA MISMATCH REPAIR PROTEIN MUTS FAMILY MEMBER"/>
    <property type="match status" value="1"/>
</dbReference>
<keyword evidence="4" id="KW-0067">ATP-binding</keyword>
<feature type="compositionally biased region" description="Acidic residues" evidence="6">
    <location>
        <begin position="133"/>
        <end position="144"/>
    </location>
</feature>
<dbReference type="FunFam" id="1.10.1420.10:FF:000005">
    <property type="entry name" value="DNA mismatch repair protein"/>
    <property type="match status" value="1"/>
</dbReference>
<dbReference type="SUPFAM" id="SSF53150">
    <property type="entry name" value="DNA repair protein MutS, domain II"/>
    <property type="match status" value="1"/>
</dbReference>
<dbReference type="InterPro" id="IPR027417">
    <property type="entry name" value="P-loop_NTPase"/>
</dbReference>
<dbReference type="GO" id="GO:0032301">
    <property type="term" value="C:MutSalpha complex"/>
    <property type="evidence" value="ECO:0007669"/>
    <property type="project" value="TreeGrafter"/>
</dbReference>
<protein>
    <recommendedName>
        <fullName evidence="7">DNA mismatch repair proteins mutS family domain-containing protein</fullName>
    </recommendedName>
</protein>
<dbReference type="SUPFAM" id="SSF64182">
    <property type="entry name" value="DHH phosphoesterases"/>
    <property type="match status" value="1"/>
</dbReference>
<sequence>MSKNTLLNYFTRSPVVNKRENGVSSLNKENEKNESKTVKRQKTEDKSSQIKSENTSPLASKTAKKDASKLEANSKTPNSSKKRARKVSLRNFNSPSSHKKDEENEESNAEKGNVCDDDESPPLKKWKRINVELESEEEDSEDDYVPDKEIESSEEEESDKPSSEGEPSEDSESEEPTPEKKVKKKTGPVKTQNNSSVSEKPKLPLSTSVKENSADNDSWPHLKLPFLQPDKIKDGKRRLKTDPNYDPKTLYVPDDFKNNLTPGVRQWWELKSRNFDVVLFFKVGKFYELYHMDAVLAASELNLTFMRGEFAHVGFPEIAYGRFSATLIEKGYKVARVEQTETPDMMNERCKKMSKCTKFDRVVRREICQITSRGTRVFGILDGETKEAESNFLLAIAEKEINNTCSHYGVCFVDTSIGLFHIGQFEDDRHASRLRTLVAHYTPVQILTEKGQVTARTQSLFNTVLSSALKDSLAPEKEFWSSSKTLITLVENYYPDKNLPALLLKFLGEESLVNMTSKDENELGIRALGAVVWCLQRSLIDYQLLTMGRFTLYEPFDSKIPIPLSSENDTIDEFTNKHMVLDAITLKNLNILENANGSIQGTLLHKLDNCCTPFGKRLLLRWICSPLGSISSIEARQEAVQFLINSDMIQDIRSVLSQLPDLERLFSRIHSQGSNGIKESQPDTRACLFEEKKYSKRKIVDFITTLNGFKVATKMIDLFEKIPEEEMPNLIRQCCTSASRSEKGSYPDLSHHLQFFERAFDHQEAQKEGRILPSPGTDTDYDNAMETLKDIEKELNKYLKEQCAHFGYKVNYFGSDKKRYQLEVPESAIKRANSKYELVGQRKGFKRYVTEETKSFLERMIAAEEEKINVLKNLRERIFSKFSEKFSDWHAAIQCLSVLDVLTSFAEYSRNEEVTCLPEFVAISTSQSPFVFLNDGRYPCSINDDVFIPNSTVVGSCGDESHPQLVLVTGPNMGGKSTLMRQLGLIVIMAHMGCFVPAVGLKLSLVDRIFTRLGANDDIMAGESTFYVELCETSSILQHASKHSLVLIDELGRGTSTYDGTAIASAVLKELSRIQCRTLFSTHYHSLVEDFRNDASIALGHMACMVENENEDEENDSEETVTFLYKFAVGACPKSYGFNAARLAGMPRNITKVGQQRAKQLEIDVCKRNNFKKLFQMDVNSRVLILVHYDIDAICAAKILLTIFRYDAVSYTMIPITTVTDLVSAYQEHKQDIKYVILINCGGTIDVVENLEPEEHVVFFIADSHRPTDVCNIYSLNDQIRLLCKADPEEKVPEFYDIFKDDDDDDESINLDEEISDEDDEDNVNAESRAAKRLRMDEHALNKRAWEKTRRRLLFEYMQFSYYGRSAAILMYELSWQLHRDNVDLLWWAIVGVVEQFILNRVEILQYLNEVEKISAHIGRLCPNVQNNSDNSSQTSFITSQQNNSAPTLRINCEKDLQLALYRHWTVESSLKYTMFTAVALKLWAIKGEKRLHQLLAEMGLPLAESRQQYYSMDLTLRKEFHSMIEKLSDSRNLTHIIYPSFTLLQGFRTKYQAADYVYSLSKKDLLVDGIEKSKKFLTIMFKHVQNALDMKQIVLAGPFYYYVIQEGTLNARYYSNPDCLWLIATFALRAYVAASRKSRAARLPLIASAPLEEGFCLLLGVPPVAETVPRSFFGKAFEQVAEKTGCMVKADFFDSTGEFNIAHA</sequence>
<feature type="compositionally biased region" description="Polar residues" evidence="6">
    <location>
        <begin position="1"/>
        <end position="11"/>
    </location>
</feature>
<dbReference type="InterPro" id="IPR007696">
    <property type="entry name" value="DNA_mismatch_repair_MutS_core"/>
</dbReference>
<comment type="caution">
    <text evidence="8">The sequence shown here is derived from an EMBL/GenBank/DDBJ whole genome shotgun (WGS) entry which is preliminary data.</text>
</comment>
<dbReference type="Gene3D" id="1.10.1420.10">
    <property type="match status" value="2"/>
</dbReference>
<comment type="similarity">
    <text evidence="1">Belongs to the DNA mismatch repair MutS family.</text>
</comment>
<name>A0AAN9TY43_9HEMI</name>
<dbReference type="Gene3D" id="3.30.420.110">
    <property type="entry name" value="MutS, connector domain"/>
    <property type="match status" value="1"/>
</dbReference>
<evidence type="ECO:0000256" key="4">
    <source>
        <dbReference type="ARBA" id="ARBA00022840"/>
    </source>
</evidence>
<dbReference type="InterPro" id="IPR036187">
    <property type="entry name" value="DNA_mismatch_repair_MutS_sf"/>
</dbReference>
<dbReference type="Pfam" id="PF05188">
    <property type="entry name" value="MutS_II"/>
    <property type="match status" value="1"/>
</dbReference>
<dbReference type="InterPro" id="IPR038763">
    <property type="entry name" value="DHH_sf"/>
</dbReference>
<dbReference type="EMBL" id="JBBCAQ010000002">
    <property type="protein sequence ID" value="KAK7605386.1"/>
    <property type="molecule type" value="Genomic_DNA"/>
</dbReference>
<dbReference type="Gene3D" id="3.40.1170.10">
    <property type="entry name" value="DNA repair protein MutS, domain I"/>
    <property type="match status" value="1"/>
</dbReference>
<dbReference type="InterPro" id="IPR045076">
    <property type="entry name" value="MutS"/>
</dbReference>
<dbReference type="Pfam" id="PF00488">
    <property type="entry name" value="MutS_V"/>
    <property type="match status" value="1"/>
</dbReference>
<dbReference type="GO" id="GO:0140664">
    <property type="term" value="F:ATP-dependent DNA damage sensor activity"/>
    <property type="evidence" value="ECO:0007669"/>
    <property type="project" value="InterPro"/>
</dbReference>
<evidence type="ECO:0000256" key="3">
    <source>
        <dbReference type="ARBA" id="ARBA00022763"/>
    </source>
</evidence>
<dbReference type="InterPro" id="IPR007860">
    <property type="entry name" value="DNA_mmatch_repair_MutS_con_dom"/>
</dbReference>
<organism evidence="8 9">
    <name type="scientific">Parthenolecanium corni</name>
    <dbReference type="NCBI Taxonomy" id="536013"/>
    <lineage>
        <taxon>Eukaryota</taxon>
        <taxon>Metazoa</taxon>
        <taxon>Ecdysozoa</taxon>
        <taxon>Arthropoda</taxon>
        <taxon>Hexapoda</taxon>
        <taxon>Insecta</taxon>
        <taxon>Pterygota</taxon>
        <taxon>Neoptera</taxon>
        <taxon>Paraneoptera</taxon>
        <taxon>Hemiptera</taxon>
        <taxon>Sternorrhyncha</taxon>
        <taxon>Coccoidea</taxon>
        <taxon>Coccidae</taxon>
        <taxon>Parthenolecanium</taxon>
    </lineage>
</organism>
<proteinExistence type="inferred from homology"/>
<dbReference type="Pfam" id="PF05192">
    <property type="entry name" value="MutS_III"/>
    <property type="match status" value="1"/>
</dbReference>
<evidence type="ECO:0000259" key="7">
    <source>
        <dbReference type="PROSITE" id="PS00486"/>
    </source>
</evidence>
<dbReference type="GO" id="GO:0030983">
    <property type="term" value="F:mismatched DNA binding"/>
    <property type="evidence" value="ECO:0007669"/>
    <property type="project" value="InterPro"/>
</dbReference>
<keyword evidence="2" id="KW-0547">Nucleotide-binding</keyword>
<dbReference type="Pfam" id="PF05190">
    <property type="entry name" value="MutS_IV"/>
    <property type="match status" value="1"/>
</dbReference>
<dbReference type="InterPro" id="IPR016151">
    <property type="entry name" value="DNA_mismatch_repair_MutS_N"/>
</dbReference>
<dbReference type="SUPFAM" id="SSF48334">
    <property type="entry name" value="DNA repair protein MutS, domain III"/>
    <property type="match status" value="1"/>
</dbReference>
<evidence type="ECO:0000313" key="9">
    <source>
        <dbReference type="Proteomes" id="UP001367676"/>
    </source>
</evidence>
<evidence type="ECO:0000313" key="8">
    <source>
        <dbReference type="EMBL" id="KAK7605386.1"/>
    </source>
</evidence>
<evidence type="ECO:0000256" key="6">
    <source>
        <dbReference type="SAM" id="MobiDB-lite"/>
    </source>
</evidence>
<keyword evidence="9" id="KW-1185">Reference proteome</keyword>
<dbReference type="GO" id="GO:0006270">
    <property type="term" value="P:DNA replication initiation"/>
    <property type="evidence" value="ECO:0007669"/>
    <property type="project" value="InterPro"/>
</dbReference>
<evidence type="ECO:0000256" key="5">
    <source>
        <dbReference type="ARBA" id="ARBA00023125"/>
    </source>
</evidence>
<dbReference type="InterPro" id="IPR036678">
    <property type="entry name" value="MutS_con_dom_sf"/>
</dbReference>
<feature type="compositionally biased region" description="Basic and acidic residues" evidence="6">
    <location>
        <begin position="28"/>
        <end position="48"/>
    </location>
</feature>
<dbReference type="Proteomes" id="UP001367676">
    <property type="component" value="Unassembled WGS sequence"/>
</dbReference>
<feature type="domain" description="DNA mismatch repair proteins mutS family" evidence="7">
    <location>
        <begin position="1044"/>
        <end position="1060"/>
    </location>
</feature>
<dbReference type="GO" id="GO:0006298">
    <property type="term" value="P:mismatch repair"/>
    <property type="evidence" value="ECO:0007669"/>
    <property type="project" value="InterPro"/>
</dbReference>
<dbReference type="InterPro" id="IPR007861">
    <property type="entry name" value="DNA_mismatch_repair_MutS_clamp"/>
</dbReference>
<dbReference type="PROSITE" id="PS00486">
    <property type="entry name" value="DNA_MISMATCH_REPAIR_2"/>
    <property type="match status" value="1"/>
</dbReference>
<dbReference type="SUPFAM" id="SSF52540">
    <property type="entry name" value="P-loop containing nucleoside triphosphate hydrolases"/>
    <property type="match status" value="1"/>
</dbReference>
<dbReference type="SMART" id="SM00534">
    <property type="entry name" value="MUTSac"/>
    <property type="match status" value="1"/>
</dbReference>
<dbReference type="Pfam" id="PF02724">
    <property type="entry name" value="CDC45"/>
    <property type="match status" value="1"/>
</dbReference>
<dbReference type="Gene3D" id="3.40.50.300">
    <property type="entry name" value="P-loop containing nucleotide triphosphate hydrolases"/>
    <property type="match status" value="1"/>
</dbReference>
<accession>A0AAN9TY43</accession>
<dbReference type="Pfam" id="PF01624">
    <property type="entry name" value="MutS_I"/>
    <property type="match status" value="1"/>
</dbReference>
<dbReference type="FunFam" id="3.40.1170.10:FF:000002">
    <property type="entry name" value="DNA mismatch repair protein"/>
    <property type="match status" value="1"/>
</dbReference>
<feature type="region of interest" description="Disordered" evidence="6">
    <location>
        <begin position="1"/>
        <end position="221"/>
    </location>
</feature>
<evidence type="ECO:0000256" key="2">
    <source>
        <dbReference type="ARBA" id="ARBA00022741"/>
    </source>
</evidence>
<reference evidence="8 9" key="1">
    <citation type="submission" date="2024-03" db="EMBL/GenBank/DDBJ databases">
        <title>Adaptation during the transition from Ophiocordyceps entomopathogen to insect associate is accompanied by gene loss and intensified selection.</title>
        <authorList>
            <person name="Ward C.M."/>
            <person name="Onetto C.A."/>
            <person name="Borneman A.R."/>
        </authorList>
    </citation>
    <scope>NUCLEOTIDE SEQUENCE [LARGE SCALE GENOMIC DNA]</scope>
    <source>
        <strain evidence="8">AWRI1</strain>
        <tissue evidence="8">Single Adult Female</tissue>
    </source>
</reference>
<gene>
    <name evidence="8" type="ORF">V9T40_007244</name>
</gene>
<dbReference type="InterPro" id="IPR003874">
    <property type="entry name" value="CDC45"/>
</dbReference>
<dbReference type="SMART" id="SM00533">
    <property type="entry name" value="MUTSd"/>
    <property type="match status" value="1"/>
</dbReference>